<keyword evidence="2 4" id="KW-0378">Hydrolase</keyword>
<dbReference type="InterPro" id="IPR024078">
    <property type="entry name" value="LmbE-like_dom_sf"/>
</dbReference>
<dbReference type="Proteomes" id="UP000242367">
    <property type="component" value="Unassembled WGS sequence"/>
</dbReference>
<feature type="binding site" evidence="4">
    <location>
        <position position="15"/>
    </location>
    <ligand>
        <name>Zn(2+)</name>
        <dbReference type="ChEBI" id="CHEBI:29105"/>
    </ligand>
</feature>
<dbReference type="EMBL" id="MTBP01000001">
    <property type="protein sequence ID" value="POM27575.1"/>
    <property type="molecule type" value="Genomic_DNA"/>
</dbReference>
<evidence type="ECO:0000313" key="7">
    <source>
        <dbReference type="Proteomes" id="UP000242367"/>
    </source>
</evidence>
<dbReference type="EC" id="3.5.1.103" evidence="4"/>
<proteinExistence type="inferred from homology"/>
<comment type="similarity">
    <text evidence="4">Belongs to the MshB deacetylase family.</text>
</comment>
<keyword evidence="1 4" id="KW-0479">Metal-binding</keyword>
<evidence type="ECO:0000256" key="4">
    <source>
        <dbReference type="HAMAP-Rule" id="MF_01696"/>
    </source>
</evidence>
<keyword evidence="7" id="KW-1185">Reference proteome</keyword>
<accession>A0A2P4UR99</accession>
<dbReference type="PANTHER" id="PTHR12993">
    <property type="entry name" value="N-ACETYLGLUCOSAMINYL-PHOSPHATIDYLINOSITOL DE-N-ACETYLASE-RELATED"/>
    <property type="match status" value="1"/>
</dbReference>
<keyword evidence="3 4" id="KW-0862">Zinc</keyword>
<name>A0A2P4UR99_9ACTN</name>
<dbReference type="GO" id="GO:0010125">
    <property type="term" value="P:mycothiol biosynthetic process"/>
    <property type="evidence" value="ECO:0007669"/>
    <property type="project" value="UniProtKB-UniRule"/>
</dbReference>
<feature type="region of interest" description="Disordered" evidence="5">
    <location>
        <begin position="275"/>
        <end position="311"/>
    </location>
</feature>
<dbReference type="SUPFAM" id="SSF102588">
    <property type="entry name" value="LmbE-like"/>
    <property type="match status" value="1"/>
</dbReference>
<dbReference type="GO" id="GO:0008270">
    <property type="term" value="F:zinc ion binding"/>
    <property type="evidence" value="ECO:0007669"/>
    <property type="project" value="UniProtKB-UniRule"/>
</dbReference>
<evidence type="ECO:0000256" key="5">
    <source>
        <dbReference type="SAM" id="MobiDB-lite"/>
    </source>
</evidence>
<feature type="binding site" evidence="4">
    <location>
        <position position="147"/>
    </location>
    <ligand>
        <name>Zn(2+)</name>
        <dbReference type="ChEBI" id="CHEBI:29105"/>
    </ligand>
</feature>
<dbReference type="AlphaFoldDB" id="A0A2P4UR99"/>
<dbReference type="InterPro" id="IPR017810">
    <property type="entry name" value="Mycothiol_biosynthesis_MshB"/>
</dbReference>
<dbReference type="Gene3D" id="3.40.50.10320">
    <property type="entry name" value="LmbE-like"/>
    <property type="match status" value="1"/>
</dbReference>
<evidence type="ECO:0000256" key="3">
    <source>
        <dbReference type="ARBA" id="ARBA00022833"/>
    </source>
</evidence>
<comment type="cofactor">
    <cofactor evidence="4">
        <name>Zn(2+)</name>
        <dbReference type="ChEBI" id="CHEBI:29105"/>
    </cofactor>
    <text evidence="4">Binds 1 zinc ion per subunit.</text>
</comment>
<evidence type="ECO:0000256" key="1">
    <source>
        <dbReference type="ARBA" id="ARBA00022723"/>
    </source>
</evidence>
<sequence>MTEPRILFVHAHPDDESIGTGATIAKYAAQGARVHLVTCTLGEEGEVIPPELRHLAADREDRLGEHRVDELARACAVLGVADHRYLGGPGRWRDSGMMGAPSNDDPRCFWRADVEEAAGELAAVIREVRPQAIVTYDERGNYGHPDHIQAHRVTRRAFGLAADPAFTRGGEPWRTPKLYAYATPRTVLARAIAVMREAELPFARVAGLDELGSGVPDDDVTTAVDARAHLPAKLAALRAHRTQITVAPDDAGPFFALSNNLGQQAFGTEYYILLEGEPGPGKPPSGRETDLLAAPAADAPDDRTHASGSLP</sequence>
<comment type="catalytic activity">
    <reaction evidence="4">
        <text>1D-myo-inositol 2-acetamido-2-deoxy-alpha-D-glucopyranoside + H2O = 1D-myo-inositol 2-amino-2-deoxy-alpha-D-glucopyranoside + acetate</text>
        <dbReference type="Rhea" id="RHEA:26180"/>
        <dbReference type="ChEBI" id="CHEBI:15377"/>
        <dbReference type="ChEBI" id="CHEBI:30089"/>
        <dbReference type="ChEBI" id="CHEBI:52442"/>
        <dbReference type="ChEBI" id="CHEBI:58886"/>
        <dbReference type="EC" id="3.5.1.103"/>
    </reaction>
</comment>
<reference evidence="6 7" key="1">
    <citation type="journal article" date="2017" name="Chemistry">
        <title>Isolation, Biosynthesis and Chemical Modifications of Rubterolones A-F: Rare Tropolone Alkaloids from Actinomadura sp. 5-2.</title>
        <authorList>
            <person name="Guo H."/>
            <person name="Benndorf R."/>
            <person name="Leichnitz D."/>
            <person name="Klassen J.L."/>
            <person name="Vollmers J."/>
            <person name="Gorls H."/>
            <person name="Steinacker M."/>
            <person name="Weigel C."/>
            <person name="Dahse H.M."/>
            <person name="Kaster A.K."/>
            <person name="de Beer Z.W."/>
            <person name="Poulsen M."/>
            <person name="Beemelmanns C."/>
        </authorList>
    </citation>
    <scope>NUCLEOTIDE SEQUENCE [LARGE SCALE GENOMIC DNA]</scope>
    <source>
        <strain evidence="6 7">5-2</strain>
    </source>
</reference>
<protein>
    <recommendedName>
        <fullName evidence="4">1D-myo-inositol 2-acetamido-2-deoxy-alpha-D-glucopyranoside deacetylase</fullName>
        <shortName evidence="4">GlcNAc-Ins deacetylase</shortName>
        <ecNumber evidence="4">3.5.1.103</ecNumber>
    </recommendedName>
    <alternativeName>
        <fullName evidence="4">N-acetyl-1-D-myo-inositol-2-amino-2-deoxy-alpha-D-glucopyranoside deacetylase</fullName>
    </alternativeName>
</protein>
<organism evidence="6 7">
    <name type="scientific">Actinomadura rubteroloni</name>
    <dbReference type="NCBI Taxonomy" id="1926885"/>
    <lineage>
        <taxon>Bacteria</taxon>
        <taxon>Bacillati</taxon>
        <taxon>Actinomycetota</taxon>
        <taxon>Actinomycetes</taxon>
        <taxon>Streptosporangiales</taxon>
        <taxon>Thermomonosporaceae</taxon>
        <taxon>Actinomadura</taxon>
    </lineage>
</organism>
<dbReference type="HAMAP" id="MF_01696">
    <property type="entry name" value="MshB"/>
    <property type="match status" value="1"/>
</dbReference>
<evidence type="ECO:0000256" key="2">
    <source>
        <dbReference type="ARBA" id="ARBA00022801"/>
    </source>
</evidence>
<dbReference type="GO" id="GO:0035595">
    <property type="term" value="F:N-acetylglucosaminylinositol deacetylase activity"/>
    <property type="evidence" value="ECO:0007669"/>
    <property type="project" value="UniProtKB-EC"/>
</dbReference>
<evidence type="ECO:0000313" key="6">
    <source>
        <dbReference type="EMBL" id="POM27575.1"/>
    </source>
</evidence>
<comment type="function">
    <text evidence="4">Catalyzes the deacetylation of 1D-myo-inositol 2-acetamido-2-deoxy-alpha-D-glucopyranoside (GlcNAc-Ins) in the mycothiol biosynthesis pathway.</text>
</comment>
<dbReference type="InterPro" id="IPR003737">
    <property type="entry name" value="GlcNAc_PI_deacetylase-related"/>
</dbReference>
<dbReference type="RefSeq" id="WP_103562374.1">
    <property type="nucleotide sequence ID" value="NZ_MTBP01000001.1"/>
</dbReference>
<feature type="binding site" evidence="4">
    <location>
        <position position="12"/>
    </location>
    <ligand>
        <name>Zn(2+)</name>
        <dbReference type="ChEBI" id="CHEBI:29105"/>
    </ligand>
</feature>
<dbReference type="Pfam" id="PF02585">
    <property type="entry name" value="PIG-L"/>
    <property type="match status" value="1"/>
</dbReference>
<gene>
    <name evidence="4 6" type="primary">mshB</name>
    <name evidence="6" type="ORF">BTM25_19910</name>
</gene>
<dbReference type="PANTHER" id="PTHR12993:SF26">
    <property type="entry name" value="1D-MYO-INOSITOL 2-ACETAMIDO-2-DEOXY-ALPHA-D-GLUCOPYRANOSIDE DEACETYLASE"/>
    <property type="match status" value="1"/>
</dbReference>
<comment type="caution">
    <text evidence="6">The sequence shown here is derived from an EMBL/GenBank/DDBJ whole genome shotgun (WGS) entry which is preliminary data.</text>
</comment>
<dbReference type="NCBIfam" id="TIGR03445">
    <property type="entry name" value="mycothiol_MshB"/>
    <property type="match status" value="1"/>
</dbReference>